<proteinExistence type="predicted"/>
<sequence length="333" mass="37018">MGIKNDFALDASKFDQNSVSKKNEAFNETLIKVAQGGPRWYEVGAAKYRKMRENGETPIPKPTMLDGDDIHLPSREAGRAIPCRVMRPSSGEVKGVYMHIHGGGWVLMSERYQDPLLRFLADAANLVVVSVGYRLAPEDPFPKGNEDCYDAAEYLVDNARAKFGGDLLFMGGESAGAHLAALATFHLLTTRPSFRLHALNLVFGCFDLAGMTPFMHNFARPLVIDRDIMDHYIAAYLPGTTEAERRDPSISPIYKDLRGLGPKLPAALFTVGTEDCLRDDSVFMGAKWRMSGAEAVVKIYPGCPHGFVFYEEEALDGVKECKEDMRTFLREHM</sequence>
<dbReference type="OrthoDB" id="408631at2759"/>
<feature type="domain" description="Alpha/beta hydrolase fold-3" evidence="2">
    <location>
        <begin position="98"/>
        <end position="308"/>
    </location>
</feature>
<evidence type="ECO:0000256" key="1">
    <source>
        <dbReference type="ARBA" id="ARBA00022801"/>
    </source>
</evidence>
<dbReference type="InterPro" id="IPR029058">
    <property type="entry name" value="AB_hydrolase_fold"/>
</dbReference>
<accession>A0A6A6HL13</accession>
<name>A0A6A6HL13_VIRVR</name>
<dbReference type="PANTHER" id="PTHR48081">
    <property type="entry name" value="AB HYDROLASE SUPERFAMILY PROTEIN C4A8.06C"/>
    <property type="match status" value="1"/>
</dbReference>
<dbReference type="PANTHER" id="PTHR48081:SF8">
    <property type="entry name" value="ALPHA_BETA HYDROLASE FOLD-3 DOMAIN-CONTAINING PROTEIN-RELATED"/>
    <property type="match status" value="1"/>
</dbReference>
<dbReference type="Gene3D" id="3.40.50.1820">
    <property type="entry name" value="alpha/beta hydrolase"/>
    <property type="match status" value="1"/>
</dbReference>
<keyword evidence="4" id="KW-1185">Reference proteome</keyword>
<protein>
    <submittedName>
        <fullName evidence="3">Esterase/lipase/thioesterase</fullName>
    </submittedName>
</protein>
<reference evidence="3" key="1">
    <citation type="journal article" date="2020" name="Stud. Mycol.">
        <title>101 Dothideomycetes genomes: a test case for predicting lifestyles and emergence of pathogens.</title>
        <authorList>
            <person name="Haridas S."/>
            <person name="Albert R."/>
            <person name="Binder M."/>
            <person name="Bloem J."/>
            <person name="Labutti K."/>
            <person name="Salamov A."/>
            <person name="Andreopoulos B."/>
            <person name="Baker S."/>
            <person name="Barry K."/>
            <person name="Bills G."/>
            <person name="Bluhm B."/>
            <person name="Cannon C."/>
            <person name="Castanera R."/>
            <person name="Culley D."/>
            <person name="Daum C."/>
            <person name="Ezra D."/>
            <person name="Gonzalez J."/>
            <person name="Henrissat B."/>
            <person name="Kuo A."/>
            <person name="Liang C."/>
            <person name="Lipzen A."/>
            <person name="Lutzoni F."/>
            <person name="Magnuson J."/>
            <person name="Mondo S."/>
            <person name="Nolan M."/>
            <person name="Ohm R."/>
            <person name="Pangilinan J."/>
            <person name="Park H.-J."/>
            <person name="Ramirez L."/>
            <person name="Alfaro M."/>
            <person name="Sun H."/>
            <person name="Tritt A."/>
            <person name="Yoshinaga Y."/>
            <person name="Zwiers L.-H."/>
            <person name="Turgeon B."/>
            <person name="Goodwin S."/>
            <person name="Spatafora J."/>
            <person name="Crous P."/>
            <person name="Grigoriev I."/>
        </authorList>
    </citation>
    <scope>NUCLEOTIDE SEQUENCE</scope>
    <source>
        <strain evidence="3">Tuck. ex Michener</strain>
    </source>
</reference>
<evidence type="ECO:0000313" key="3">
    <source>
        <dbReference type="EMBL" id="KAF2238661.1"/>
    </source>
</evidence>
<evidence type="ECO:0000259" key="2">
    <source>
        <dbReference type="Pfam" id="PF07859"/>
    </source>
</evidence>
<keyword evidence="1" id="KW-0378">Hydrolase</keyword>
<gene>
    <name evidence="3" type="ORF">EV356DRAFT_267899</name>
</gene>
<dbReference type="AlphaFoldDB" id="A0A6A6HL13"/>
<evidence type="ECO:0000313" key="4">
    <source>
        <dbReference type="Proteomes" id="UP000800092"/>
    </source>
</evidence>
<dbReference type="Proteomes" id="UP000800092">
    <property type="component" value="Unassembled WGS sequence"/>
</dbReference>
<dbReference type="EMBL" id="ML991775">
    <property type="protein sequence ID" value="KAF2238661.1"/>
    <property type="molecule type" value="Genomic_DNA"/>
</dbReference>
<dbReference type="Pfam" id="PF07859">
    <property type="entry name" value="Abhydrolase_3"/>
    <property type="match status" value="1"/>
</dbReference>
<dbReference type="SUPFAM" id="SSF53474">
    <property type="entry name" value="alpha/beta-Hydrolases"/>
    <property type="match status" value="1"/>
</dbReference>
<organism evidence="3 4">
    <name type="scientific">Viridothelium virens</name>
    <name type="common">Speckled blister lichen</name>
    <name type="synonym">Trypethelium virens</name>
    <dbReference type="NCBI Taxonomy" id="1048519"/>
    <lineage>
        <taxon>Eukaryota</taxon>
        <taxon>Fungi</taxon>
        <taxon>Dikarya</taxon>
        <taxon>Ascomycota</taxon>
        <taxon>Pezizomycotina</taxon>
        <taxon>Dothideomycetes</taxon>
        <taxon>Dothideomycetes incertae sedis</taxon>
        <taxon>Trypetheliales</taxon>
        <taxon>Trypetheliaceae</taxon>
        <taxon>Viridothelium</taxon>
    </lineage>
</organism>
<dbReference type="InterPro" id="IPR050300">
    <property type="entry name" value="GDXG_lipolytic_enzyme"/>
</dbReference>
<dbReference type="GO" id="GO:0016787">
    <property type="term" value="F:hydrolase activity"/>
    <property type="evidence" value="ECO:0007669"/>
    <property type="project" value="UniProtKB-KW"/>
</dbReference>
<dbReference type="InterPro" id="IPR013094">
    <property type="entry name" value="AB_hydrolase_3"/>
</dbReference>